<proteinExistence type="predicted"/>
<protein>
    <submittedName>
        <fullName evidence="1">Uncharacterized protein</fullName>
    </submittedName>
</protein>
<sequence>MYISTYGLNNYNDMLHNRFFK</sequence>
<name>A0A0A8Y8C7_ARUDO</name>
<reference evidence="1" key="2">
    <citation type="journal article" date="2015" name="Data Brief">
        <title>Shoot transcriptome of the giant reed, Arundo donax.</title>
        <authorList>
            <person name="Barrero R.A."/>
            <person name="Guerrero F.D."/>
            <person name="Moolhuijzen P."/>
            <person name="Goolsby J.A."/>
            <person name="Tidwell J."/>
            <person name="Bellgard S.E."/>
            <person name="Bellgard M.I."/>
        </authorList>
    </citation>
    <scope>NUCLEOTIDE SEQUENCE</scope>
    <source>
        <tissue evidence="1">Shoot tissue taken approximately 20 cm above the soil surface</tissue>
    </source>
</reference>
<dbReference type="EMBL" id="GBRH01276422">
    <property type="protein sequence ID" value="JAD21473.1"/>
    <property type="molecule type" value="Transcribed_RNA"/>
</dbReference>
<accession>A0A0A8Y8C7</accession>
<reference evidence="1" key="1">
    <citation type="submission" date="2014-09" db="EMBL/GenBank/DDBJ databases">
        <authorList>
            <person name="Magalhaes I.L.F."/>
            <person name="Oliveira U."/>
            <person name="Santos F.R."/>
            <person name="Vidigal T.H.D.A."/>
            <person name="Brescovit A.D."/>
            <person name="Santos A.J."/>
        </authorList>
    </citation>
    <scope>NUCLEOTIDE SEQUENCE</scope>
    <source>
        <tissue evidence="1">Shoot tissue taken approximately 20 cm above the soil surface</tissue>
    </source>
</reference>
<dbReference type="AlphaFoldDB" id="A0A0A8Y8C7"/>
<organism evidence="1">
    <name type="scientific">Arundo donax</name>
    <name type="common">Giant reed</name>
    <name type="synonym">Donax arundinaceus</name>
    <dbReference type="NCBI Taxonomy" id="35708"/>
    <lineage>
        <taxon>Eukaryota</taxon>
        <taxon>Viridiplantae</taxon>
        <taxon>Streptophyta</taxon>
        <taxon>Embryophyta</taxon>
        <taxon>Tracheophyta</taxon>
        <taxon>Spermatophyta</taxon>
        <taxon>Magnoliopsida</taxon>
        <taxon>Liliopsida</taxon>
        <taxon>Poales</taxon>
        <taxon>Poaceae</taxon>
        <taxon>PACMAD clade</taxon>
        <taxon>Arundinoideae</taxon>
        <taxon>Arundineae</taxon>
        <taxon>Arundo</taxon>
    </lineage>
</organism>
<evidence type="ECO:0000313" key="1">
    <source>
        <dbReference type="EMBL" id="JAD21473.1"/>
    </source>
</evidence>